<accession>A0ABR6YMU1</accession>
<dbReference type="EMBL" id="JACOGC010000003">
    <property type="protein sequence ID" value="MBC3885210.1"/>
    <property type="molecule type" value="Genomic_DNA"/>
</dbReference>
<keyword evidence="1 4" id="KW-0378">Hydrolase</keyword>
<dbReference type="InterPro" id="IPR029058">
    <property type="entry name" value="AB_hydrolase_fold"/>
</dbReference>
<evidence type="ECO:0000256" key="2">
    <source>
        <dbReference type="SAM" id="SignalP"/>
    </source>
</evidence>
<dbReference type="PANTHER" id="PTHR48081:SF33">
    <property type="entry name" value="KYNURENINE FORMAMIDASE"/>
    <property type="match status" value="1"/>
</dbReference>
<organism evidence="4 5">
    <name type="scientific">Undibacterium griseum</name>
    <dbReference type="NCBI Taxonomy" id="2762295"/>
    <lineage>
        <taxon>Bacteria</taxon>
        <taxon>Pseudomonadati</taxon>
        <taxon>Pseudomonadota</taxon>
        <taxon>Betaproteobacteria</taxon>
        <taxon>Burkholderiales</taxon>
        <taxon>Oxalobacteraceae</taxon>
        <taxon>Undibacterium</taxon>
    </lineage>
</organism>
<reference evidence="4 5" key="1">
    <citation type="submission" date="2020-08" db="EMBL/GenBank/DDBJ databases">
        <title>Novel species isolated from subtropical streams in China.</title>
        <authorList>
            <person name="Lu H."/>
        </authorList>
    </citation>
    <scope>NUCLEOTIDE SEQUENCE [LARGE SCALE GENOMIC DNA]</scope>
    <source>
        <strain evidence="4 5">FT31W</strain>
    </source>
</reference>
<feature type="chain" id="PRO_5047287718" evidence="2">
    <location>
        <begin position="25"/>
        <end position="309"/>
    </location>
</feature>
<keyword evidence="5" id="KW-1185">Reference proteome</keyword>
<dbReference type="GO" id="GO:0016787">
    <property type="term" value="F:hydrolase activity"/>
    <property type="evidence" value="ECO:0007669"/>
    <property type="project" value="UniProtKB-KW"/>
</dbReference>
<feature type="domain" description="BD-FAE-like" evidence="3">
    <location>
        <begin position="69"/>
        <end position="170"/>
    </location>
</feature>
<evidence type="ECO:0000259" key="3">
    <source>
        <dbReference type="Pfam" id="PF20434"/>
    </source>
</evidence>
<dbReference type="PANTHER" id="PTHR48081">
    <property type="entry name" value="AB HYDROLASE SUPERFAMILY PROTEIN C4A8.06C"/>
    <property type="match status" value="1"/>
</dbReference>
<evidence type="ECO:0000313" key="5">
    <source>
        <dbReference type="Proteomes" id="UP000613113"/>
    </source>
</evidence>
<dbReference type="Gene3D" id="3.40.50.1820">
    <property type="entry name" value="alpha/beta hydrolase"/>
    <property type="match status" value="1"/>
</dbReference>
<dbReference type="InterPro" id="IPR050300">
    <property type="entry name" value="GDXG_lipolytic_enzyme"/>
</dbReference>
<sequence length="309" mass="33559">MTPNTIQKLVAGSFFLAFLHSSLAATPVTPYQDRLSSEMAPATTGALSFERTEYAYGRESLQKLDFWHTKNTKPAPLILFVHGGGWMHGDKRNATGLEKVEHFTNDGYAFASINYRLVPDATVEQQAADVAAAFSWIRSNAATLGVDASRIVLMGHSAGAHLVALVGTDPQYLNRAGLSLEDIQGIIALDGACYDVPRQIREGGRFMQDTYVQTFGTDPVRQRALSPTWQAAAPNAPRLLIAHINRADGKNQSEALARALVQAGTTVEVHGFDDTGLRGHMAINRSLGNADYPVTAVVDAWLRKLPRSN</sequence>
<dbReference type="Proteomes" id="UP000613113">
    <property type="component" value="Unassembled WGS sequence"/>
</dbReference>
<dbReference type="Pfam" id="PF20434">
    <property type="entry name" value="BD-FAE"/>
    <property type="match status" value="1"/>
</dbReference>
<evidence type="ECO:0000256" key="1">
    <source>
        <dbReference type="ARBA" id="ARBA00022801"/>
    </source>
</evidence>
<evidence type="ECO:0000313" key="4">
    <source>
        <dbReference type="EMBL" id="MBC3885210.1"/>
    </source>
</evidence>
<proteinExistence type="predicted"/>
<dbReference type="RefSeq" id="WP_186862807.1">
    <property type="nucleotide sequence ID" value="NZ_JACOGC010000003.1"/>
</dbReference>
<comment type="caution">
    <text evidence="4">The sequence shown here is derived from an EMBL/GenBank/DDBJ whole genome shotgun (WGS) entry which is preliminary data.</text>
</comment>
<name>A0ABR6YMU1_9BURK</name>
<dbReference type="InterPro" id="IPR049492">
    <property type="entry name" value="BD-FAE-like_dom"/>
</dbReference>
<gene>
    <name evidence="4" type="ORF">H8K27_08735</name>
</gene>
<protein>
    <submittedName>
        <fullName evidence="4">Alpha/beta hydrolase</fullName>
    </submittedName>
</protein>
<keyword evidence="2" id="KW-0732">Signal</keyword>
<dbReference type="SUPFAM" id="SSF53474">
    <property type="entry name" value="alpha/beta-Hydrolases"/>
    <property type="match status" value="1"/>
</dbReference>
<feature type="signal peptide" evidence="2">
    <location>
        <begin position="1"/>
        <end position="24"/>
    </location>
</feature>